<organism evidence="1 2">
    <name type="scientific">Paenimyroides ceti</name>
    <dbReference type="NCBI Taxonomy" id="395087"/>
    <lineage>
        <taxon>Bacteria</taxon>
        <taxon>Pseudomonadati</taxon>
        <taxon>Bacteroidota</taxon>
        <taxon>Flavobacteriia</taxon>
        <taxon>Flavobacteriales</taxon>
        <taxon>Flavobacteriaceae</taxon>
        <taxon>Paenimyroides</taxon>
    </lineage>
</organism>
<proteinExistence type="predicted"/>
<evidence type="ECO:0008006" key="3">
    <source>
        <dbReference type="Google" id="ProtNLM"/>
    </source>
</evidence>
<dbReference type="Gene3D" id="3.40.50.300">
    <property type="entry name" value="P-loop containing nucleotide triphosphate hydrolases"/>
    <property type="match status" value="1"/>
</dbReference>
<sequence>MKTHLPPTLARWRIPIPSPSHRENRFTISKPYKRRSTSRKWPPGTGKTTLLQSIVANEVVQSAVKGHDPAVIVACSTNNQAVTNIIDSFFSVTQKPGLLYERWLPNLKGFGLYLPAQSKIVSGDIPII</sequence>
<keyword evidence="2" id="KW-1185">Reference proteome</keyword>
<comment type="caution">
    <text evidence="1">The sequence shown here is derived from an EMBL/GenBank/DDBJ whole genome shotgun (WGS) entry which is preliminary data.</text>
</comment>
<dbReference type="EMBL" id="JAUFQU010000030">
    <property type="protein sequence ID" value="MDN3709312.1"/>
    <property type="molecule type" value="Genomic_DNA"/>
</dbReference>
<dbReference type="RefSeq" id="WP_290365016.1">
    <property type="nucleotide sequence ID" value="NZ_JAUFQU010000030.1"/>
</dbReference>
<dbReference type="Proteomes" id="UP001242368">
    <property type="component" value="Unassembled WGS sequence"/>
</dbReference>
<protein>
    <recommendedName>
        <fullName evidence="3">DNA2/NAM7 helicase helicase domain-containing protein</fullName>
    </recommendedName>
</protein>
<dbReference type="SUPFAM" id="SSF52540">
    <property type="entry name" value="P-loop containing nucleoside triphosphate hydrolases"/>
    <property type="match status" value="1"/>
</dbReference>
<evidence type="ECO:0000313" key="1">
    <source>
        <dbReference type="EMBL" id="MDN3709312.1"/>
    </source>
</evidence>
<gene>
    <name evidence="1" type="ORF">QW060_20050</name>
</gene>
<reference evidence="2" key="1">
    <citation type="journal article" date="2019" name="Int. J. Syst. Evol. Microbiol.">
        <title>The Global Catalogue of Microorganisms (GCM) 10K type strain sequencing project: providing services to taxonomists for standard genome sequencing and annotation.</title>
        <authorList>
            <consortium name="The Broad Institute Genomics Platform"/>
            <consortium name="The Broad Institute Genome Sequencing Center for Infectious Disease"/>
            <person name="Wu L."/>
            <person name="Ma J."/>
        </authorList>
    </citation>
    <scope>NUCLEOTIDE SEQUENCE [LARGE SCALE GENOMIC DNA]</scope>
    <source>
        <strain evidence="2">CECT 7184</strain>
    </source>
</reference>
<accession>A0ABT8D1X1</accession>
<evidence type="ECO:0000313" key="2">
    <source>
        <dbReference type="Proteomes" id="UP001242368"/>
    </source>
</evidence>
<dbReference type="InterPro" id="IPR027417">
    <property type="entry name" value="P-loop_NTPase"/>
</dbReference>
<name>A0ABT8D1X1_9FLAO</name>